<gene>
    <name evidence="1" type="ORF">ENJ10_00765</name>
</gene>
<dbReference type="EMBL" id="DRLD01000023">
    <property type="protein sequence ID" value="HED09195.1"/>
    <property type="molecule type" value="Genomic_DNA"/>
</dbReference>
<reference evidence="1" key="1">
    <citation type="journal article" date="2020" name="mSystems">
        <title>Genome- and Community-Level Interaction Insights into Carbon Utilization and Element Cycling Functions of Hydrothermarchaeota in Hydrothermal Sediment.</title>
        <authorList>
            <person name="Zhou Z."/>
            <person name="Liu Y."/>
            <person name="Xu W."/>
            <person name="Pan J."/>
            <person name="Luo Z.H."/>
            <person name="Li M."/>
        </authorList>
    </citation>
    <scope>NUCLEOTIDE SEQUENCE [LARGE SCALE GENOMIC DNA]</scope>
    <source>
        <strain evidence="1">HyVt-456</strain>
    </source>
</reference>
<dbReference type="AlphaFoldDB" id="A0A7V1PT87"/>
<evidence type="ECO:0000313" key="1">
    <source>
        <dbReference type="EMBL" id="HED09195.1"/>
    </source>
</evidence>
<dbReference type="Proteomes" id="UP000886005">
    <property type="component" value="Unassembled WGS sequence"/>
</dbReference>
<sequence length="195" mass="23419">MSIENLVRQKEEMRDNQGYIQFSPDELNALSLTQVEKLVEHWHGHTMMRLPEEEIAFFEWLKKEDPDVWDDLWGDGEDSYMVSIDLLPQFLKEKNNFPICDLRETDNYYFTHEHIKNKGREEMPAIIEKTDKQTPLNLDELLLFELHIAPIDIWHFSYRYEAPLKTVKAMIDDMVYKGWIVHLTDREDLVRYIDV</sequence>
<accession>A0A7V1PT87</accession>
<organism evidence="1">
    <name type="scientific">Caldithrix abyssi</name>
    <dbReference type="NCBI Taxonomy" id="187145"/>
    <lineage>
        <taxon>Bacteria</taxon>
        <taxon>Pseudomonadati</taxon>
        <taxon>Calditrichota</taxon>
        <taxon>Calditrichia</taxon>
        <taxon>Calditrichales</taxon>
        <taxon>Calditrichaceae</taxon>
        <taxon>Caldithrix</taxon>
    </lineage>
</organism>
<name>A0A7V1PT87_CALAY</name>
<comment type="caution">
    <text evidence="1">The sequence shown here is derived from an EMBL/GenBank/DDBJ whole genome shotgun (WGS) entry which is preliminary data.</text>
</comment>
<protein>
    <submittedName>
        <fullName evidence="1">Uncharacterized protein</fullName>
    </submittedName>
</protein>
<proteinExistence type="predicted"/>